<comment type="caution">
    <text evidence="1">The sequence shown here is derived from an EMBL/GenBank/DDBJ whole genome shotgun (WGS) entry which is preliminary data.</text>
</comment>
<proteinExistence type="predicted"/>
<gene>
    <name evidence="1" type="ORF">GCM10009836_24960</name>
</gene>
<reference evidence="1 2" key="1">
    <citation type="journal article" date="2019" name="Int. J. Syst. Evol. Microbiol.">
        <title>The Global Catalogue of Microorganisms (GCM) 10K type strain sequencing project: providing services to taxonomists for standard genome sequencing and annotation.</title>
        <authorList>
            <consortium name="The Broad Institute Genomics Platform"/>
            <consortium name="The Broad Institute Genome Sequencing Center for Infectious Disease"/>
            <person name="Wu L."/>
            <person name="Ma J."/>
        </authorList>
    </citation>
    <scope>NUCLEOTIDE SEQUENCE [LARGE SCALE GENOMIC DNA]</scope>
    <source>
        <strain evidence="1 2">JCM 16009</strain>
    </source>
</reference>
<evidence type="ECO:0000313" key="1">
    <source>
        <dbReference type="EMBL" id="GAA1844512.1"/>
    </source>
</evidence>
<sequence>MYVLRTAVRRTDIYNDEARYAETRLYDLPLRSARPPRAGPRAVTKIPMVPATRIPPRRRARDRV</sequence>
<name>A0ABN2MYK0_9PSEU</name>
<dbReference type="EMBL" id="BAAAQK010000005">
    <property type="protein sequence ID" value="GAA1844512.1"/>
    <property type="molecule type" value="Genomic_DNA"/>
</dbReference>
<dbReference type="Proteomes" id="UP001500449">
    <property type="component" value="Unassembled WGS sequence"/>
</dbReference>
<organism evidence="1 2">
    <name type="scientific">Pseudonocardia ailaonensis</name>
    <dbReference type="NCBI Taxonomy" id="367279"/>
    <lineage>
        <taxon>Bacteria</taxon>
        <taxon>Bacillati</taxon>
        <taxon>Actinomycetota</taxon>
        <taxon>Actinomycetes</taxon>
        <taxon>Pseudonocardiales</taxon>
        <taxon>Pseudonocardiaceae</taxon>
        <taxon>Pseudonocardia</taxon>
    </lineage>
</organism>
<accession>A0ABN2MYK0</accession>
<protein>
    <submittedName>
        <fullName evidence="1">Uncharacterized protein</fullName>
    </submittedName>
</protein>
<keyword evidence="2" id="KW-1185">Reference proteome</keyword>
<evidence type="ECO:0000313" key="2">
    <source>
        <dbReference type="Proteomes" id="UP001500449"/>
    </source>
</evidence>